<dbReference type="Proteomes" id="UP000591131">
    <property type="component" value="Unassembled WGS sequence"/>
</dbReference>
<name>A0A7J6KH64_PERCH</name>
<feature type="compositionally biased region" description="Low complexity" evidence="1">
    <location>
        <begin position="1"/>
        <end position="13"/>
    </location>
</feature>
<dbReference type="EMBL" id="JAAPAO010003411">
    <property type="protein sequence ID" value="KAF4646477.1"/>
    <property type="molecule type" value="Genomic_DNA"/>
</dbReference>
<gene>
    <name evidence="2" type="ORF">FOL47_006169</name>
</gene>
<reference evidence="2 3" key="1">
    <citation type="submission" date="2020-04" db="EMBL/GenBank/DDBJ databases">
        <title>Perkinsus chesapeaki whole genome sequence.</title>
        <authorList>
            <person name="Bogema D.R."/>
        </authorList>
    </citation>
    <scope>NUCLEOTIDE SEQUENCE [LARGE SCALE GENOMIC DNA]</scope>
    <source>
        <strain evidence="2">ATCC PRA-425</strain>
    </source>
</reference>
<protein>
    <submittedName>
        <fullName evidence="2">Uncharacterized protein</fullName>
    </submittedName>
</protein>
<dbReference type="AlphaFoldDB" id="A0A7J6KH64"/>
<organism evidence="2 3">
    <name type="scientific">Perkinsus chesapeaki</name>
    <name type="common">Clam parasite</name>
    <name type="synonym">Perkinsus andrewsi</name>
    <dbReference type="NCBI Taxonomy" id="330153"/>
    <lineage>
        <taxon>Eukaryota</taxon>
        <taxon>Sar</taxon>
        <taxon>Alveolata</taxon>
        <taxon>Perkinsozoa</taxon>
        <taxon>Perkinsea</taxon>
        <taxon>Perkinsida</taxon>
        <taxon>Perkinsidae</taxon>
        <taxon>Perkinsus</taxon>
    </lineage>
</organism>
<comment type="caution">
    <text evidence="2">The sequence shown here is derived from an EMBL/GenBank/DDBJ whole genome shotgun (WGS) entry which is preliminary data.</text>
</comment>
<dbReference type="OrthoDB" id="10503165at2759"/>
<keyword evidence="3" id="KW-1185">Reference proteome</keyword>
<accession>A0A7J6KH64</accession>
<evidence type="ECO:0000313" key="3">
    <source>
        <dbReference type="Proteomes" id="UP000591131"/>
    </source>
</evidence>
<proteinExistence type="predicted"/>
<feature type="compositionally biased region" description="Polar residues" evidence="1">
    <location>
        <begin position="112"/>
        <end position="128"/>
    </location>
</feature>
<feature type="non-terminal residue" evidence="2">
    <location>
        <position position="147"/>
    </location>
</feature>
<feature type="non-terminal residue" evidence="2">
    <location>
        <position position="1"/>
    </location>
</feature>
<evidence type="ECO:0000256" key="1">
    <source>
        <dbReference type="SAM" id="MobiDB-lite"/>
    </source>
</evidence>
<sequence>IWERSTTSSSSSSDTGNPSTKILDDHNYDASTISEVFKDHELQLVSLKNVVHAKAFEDLVRDQHLRGQRIYIDHRGAIKSIDTRCNETKDLQRIRELRTEGAIKEALDNWRRSTTSPSNDNPQPQDQDLSAEDSTEEARPPTITQQT</sequence>
<evidence type="ECO:0000313" key="2">
    <source>
        <dbReference type="EMBL" id="KAF4646477.1"/>
    </source>
</evidence>
<feature type="region of interest" description="Disordered" evidence="1">
    <location>
        <begin position="1"/>
        <end position="23"/>
    </location>
</feature>
<feature type="region of interest" description="Disordered" evidence="1">
    <location>
        <begin position="104"/>
        <end position="147"/>
    </location>
</feature>